<organism evidence="2 3">
    <name type="scientific">Lasiosphaeris hirsuta</name>
    <dbReference type="NCBI Taxonomy" id="260670"/>
    <lineage>
        <taxon>Eukaryota</taxon>
        <taxon>Fungi</taxon>
        <taxon>Dikarya</taxon>
        <taxon>Ascomycota</taxon>
        <taxon>Pezizomycotina</taxon>
        <taxon>Sordariomycetes</taxon>
        <taxon>Sordariomycetidae</taxon>
        <taxon>Sordariales</taxon>
        <taxon>Lasiosphaeriaceae</taxon>
        <taxon>Lasiosphaeris</taxon>
    </lineage>
</organism>
<evidence type="ECO:0000313" key="2">
    <source>
        <dbReference type="EMBL" id="KAK0710789.1"/>
    </source>
</evidence>
<accession>A0AA40A7T3</accession>
<keyword evidence="3" id="KW-1185">Reference proteome</keyword>
<reference evidence="2" key="1">
    <citation type="submission" date="2023-06" db="EMBL/GenBank/DDBJ databases">
        <title>Genome-scale phylogeny and comparative genomics of the fungal order Sordariales.</title>
        <authorList>
            <consortium name="Lawrence Berkeley National Laboratory"/>
            <person name="Hensen N."/>
            <person name="Bonometti L."/>
            <person name="Westerberg I."/>
            <person name="Brannstrom I.O."/>
            <person name="Guillou S."/>
            <person name="Cros-Aarteil S."/>
            <person name="Calhoun S."/>
            <person name="Haridas S."/>
            <person name="Kuo A."/>
            <person name="Mondo S."/>
            <person name="Pangilinan J."/>
            <person name="Riley R."/>
            <person name="Labutti K."/>
            <person name="Andreopoulos B."/>
            <person name="Lipzen A."/>
            <person name="Chen C."/>
            <person name="Yanf M."/>
            <person name="Daum C."/>
            <person name="Ng V."/>
            <person name="Clum A."/>
            <person name="Steindorff A."/>
            <person name="Ohm R."/>
            <person name="Martin F."/>
            <person name="Silar P."/>
            <person name="Natvig D."/>
            <person name="Lalanne C."/>
            <person name="Gautier V."/>
            <person name="Ament-Velasquez S.L."/>
            <person name="Kruys A."/>
            <person name="Hutchinson M.I."/>
            <person name="Powell A.J."/>
            <person name="Barry K."/>
            <person name="Miller A.N."/>
            <person name="Grigoriev I.V."/>
            <person name="Debuchy R."/>
            <person name="Gladieux P."/>
            <person name="Thoren M.H."/>
            <person name="Johannesson H."/>
        </authorList>
    </citation>
    <scope>NUCLEOTIDE SEQUENCE</scope>
    <source>
        <strain evidence="2">SMH4607-1</strain>
    </source>
</reference>
<keyword evidence="1" id="KW-0812">Transmembrane</keyword>
<protein>
    <submittedName>
        <fullName evidence="2">Uncharacterized protein</fullName>
    </submittedName>
</protein>
<dbReference type="Proteomes" id="UP001172102">
    <property type="component" value="Unassembled WGS sequence"/>
</dbReference>
<dbReference type="AlphaFoldDB" id="A0AA40A7T3"/>
<proteinExistence type="predicted"/>
<gene>
    <name evidence="2" type="ORF">B0H67DRAFT_265239</name>
</gene>
<feature type="transmembrane region" description="Helical" evidence="1">
    <location>
        <begin position="6"/>
        <end position="29"/>
    </location>
</feature>
<keyword evidence="1" id="KW-0472">Membrane</keyword>
<dbReference type="EMBL" id="JAUKUA010000005">
    <property type="protein sequence ID" value="KAK0710789.1"/>
    <property type="molecule type" value="Genomic_DNA"/>
</dbReference>
<evidence type="ECO:0000256" key="1">
    <source>
        <dbReference type="SAM" id="Phobius"/>
    </source>
</evidence>
<sequence length="109" mass="12780">MRVSIAWTPVAFFCVLFWLIVTCSMWDMLKTHGSTDQPRWPITSPRHLDQKAKQIGTNRMAVSVGCTLAMRAYECLDTGWDFSFHQDRFLTRSSQRNRFLYRTRVPCSL</sequence>
<name>A0AA40A7T3_9PEZI</name>
<evidence type="ECO:0000313" key="3">
    <source>
        <dbReference type="Proteomes" id="UP001172102"/>
    </source>
</evidence>
<comment type="caution">
    <text evidence="2">The sequence shown here is derived from an EMBL/GenBank/DDBJ whole genome shotgun (WGS) entry which is preliminary data.</text>
</comment>
<keyword evidence="1" id="KW-1133">Transmembrane helix</keyword>